<dbReference type="KEGG" id="ker:91104121"/>
<sequence length="542" mass="59563">MATSKTTTVSSPGKVLLAGGYLVLDREYSGLVVATSSRFYSTVTSLPKSTAQDKVILSVRAGQFPKESSTWTYSVNIQNDRLVINQINENELGKNKFIFIALFQILSLACEKIATESSLKGLDAAHELLRRITDDGNSDGLDIVVLADNDFYSQREQLSALSLPTQIHSLSSLQPFTPLPRPIPQTNKTGLGSSAALVTSLVASLLSHLNIVTLPSSYPQSNSNHDLQLVHSLAQFAHCLAQGKVGSGFDVSSAVFGTHIYTRFSPSVLSPLMDRPLGSITLSSPTLLPALEPSQWDQRTTAFRLPKGLRLILADVDAGTDTPSFVGKVLTWRKENPEIAKKLWDDLDIANRQIERLLTELVAREGQVDYDETVGWMGERHIEDVSLYSFSDYSKRFLVPICDYQVRVGRIRVDMSVLEQHKENPTAVLLYEIRLTLFIIRDFQRRMSELSGVPIEPPEQTRLLDACSELEGVIGGGVPGAGGYDALFLLIVDTPSVVSRVDDLWSGWKEMSVCPLLAKQSDGGLKVEELDAVKGLKEALSR</sequence>
<comment type="catalytic activity">
    <reaction evidence="12">
        <text>(R)-5-phosphomevalonate + ATP = (R)-5-diphosphomevalonate + ADP</text>
        <dbReference type="Rhea" id="RHEA:16341"/>
        <dbReference type="ChEBI" id="CHEBI:30616"/>
        <dbReference type="ChEBI" id="CHEBI:57557"/>
        <dbReference type="ChEBI" id="CHEBI:58146"/>
        <dbReference type="ChEBI" id="CHEBI:456216"/>
        <dbReference type="EC" id="2.7.4.2"/>
    </reaction>
    <physiologicalReaction direction="left-to-right" evidence="12">
        <dbReference type="Rhea" id="RHEA:16342"/>
    </physiologicalReaction>
</comment>
<dbReference type="InterPro" id="IPR013750">
    <property type="entry name" value="GHMP_kinase_C_dom"/>
</dbReference>
<dbReference type="EC" id="2.7.4.2" evidence="3 13"/>
<evidence type="ECO:0000256" key="3">
    <source>
        <dbReference type="ARBA" id="ARBA00012958"/>
    </source>
</evidence>
<evidence type="ECO:0000256" key="8">
    <source>
        <dbReference type="ARBA" id="ARBA00022840"/>
    </source>
</evidence>
<dbReference type="EMBL" id="CP144089">
    <property type="protein sequence ID" value="WWD07223.1"/>
    <property type="molecule type" value="Genomic_DNA"/>
</dbReference>
<dbReference type="GO" id="GO:0005777">
    <property type="term" value="C:peroxisome"/>
    <property type="evidence" value="ECO:0007669"/>
    <property type="project" value="TreeGrafter"/>
</dbReference>
<dbReference type="PIRSF" id="PIRSF017288">
    <property type="entry name" value="PMK_GHMP_euk"/>
    <property type="match status" value="1"/>
</dbReference>
<dbReference type="GO" id="GO:0010142">
    <property type="term" value="P:farnesyl diphosphate biosynthetic process, mevalonate pathway"/>
    <property type="evidence" value="ECO:0007669"/>
    <property type="project" value="TreeGrafter"/>
</dbReference>
<dbReference type="GO" id="GO:0006696">
    <property type="term" value="P:ergosterol biosynthetic process"/>
    <property type="evidence" value="ECO:0007669"/>
    <property type="project" value="TreeGrafter"/>
</dbReference>
<evidence type="ECO:0000313" key="16">
    <source>
        <dbReference type="Proteomes" id="UP001358614"/>
    </source>
</evidence>
<feature type="domain" description="GHMP kinase C-terminal" evidence="14">
    <location>
        <begin position="445"/>
        <end position="491"/>
    </location>
</feature>
<evidence type="ECO:0000256" key="12">
    <source>
        <dbReference type="ARBA" id="ARBA00029326"/>
    </source>
</evidence>
<dbReference type="Proteomes" id="UP001358614">
    <property type="component" value="Chromosome 1"/>
</dbReference>
<evidence type="ECO:0000313" key="15">
    <source>
        <dbReference type="EMBL" id="WWD07223.1"/>
    </source>
</evidence>
<evidence type="ECO:0000256" key="5">
    <source>
        <dbReference type="ARBA" id="ARBA00022679"/>
    </source>
</evidence>
<dbReference type="RefSeq" id="XP_066085190.1">
    <property type="nucleotide sequence ID" value="XM_066229093.1"/>
</dbReference>
<dbReference type="SUPFAM" id="SSF54211">
    <property type="entry name" value="Ribosomal protein S5 domain 2-like"/>
    <property type="match status" value="1"/>
</dbReference>
<name>A0AAX4KPI1_9TREE</name>
<evidence type="ECO:0000259" key="14">
    <source>
        <dbReference type="Pfam" id="PF08544"/>
    </source>
</evidence>
<dbReference type="GO" id="GO:0005524">
    <property type="term" value="F:ATP binding"/>
    <property type="evidence" value="ECO:0007669"/>
    <property type="project" value="UniProtKB-UniRule"/>
</dbReference>
<dbReference type="Gene3D" id="3.30.230.10">
    <property type="match status" value="1"/>
</dbReference>
<keyword evidence="7 13" id="KW-0418">Kinase</keyword>
<dbReference type="InterPro" id="IPR016005">
    <property type="entry name" value="Erg8"/>
</dbReference>
<keyword evidence="10 13" id="KW-0443">Lipid metabolism</keyword>
<keyword evidence="16" id="KW-1185">Reference proteome</keyword>
<evidence type="ECO:0000256" key="11">
    <source>
        <dbReference type="ARBA" id="ARBA00023221"/>
    </source>
</evidence>
<dbReference type="InterPro" id="IPR014721">
    <property type="entry name" value="Ribsml_uS5_D2-typ_fold_subgr"/>
</dbReference>
<evidence type="ECO:0000256" key="4">
    <source>
        <dbReference type="ARBA" id="ARBA00022516"/>
    </source>
</evidence>
<keyword evidence="11 13" id="KW-0753">Steroid metabolism</keyword>
<keyword evidence="9 13" id="KW-0752">Steroid biosynthesis</keyword>
<keyword evidence="4 13" id="KW-0444">Lipid biosynthesis</keyword>
<evidence type="ECO:0000256" key="1">
    <source>
        <dbReference type="ARBA" id="ARBA00005017"/>
    </source>
</evidence>
<comment type="similarity">
    <text evidence="2 13">Belongs to the GHMP kinase family. Mevalonate kinase subfamily.</text>
</comment>
<protein>
    <recommendedName>
        <fullName evidence="3 13">Phosphomevalonate kinase</fullName>
        <ecNumber evidence="3 13">2.7.4.2</ecNumber>
    </recommendedName>
</protein>
<comment type="pathway">
    <text evidence="1 13">Isoprenoid biosynthesis; isopentenyl diphosphate biosynthesis via mevalonate pathway; isopentenyl diphosphate from (R)-mevalonate: step 2/3.</text>
</comment>
<evidence type="ECO:0000256" key="2">
    <source>
        <dbReference type="ARBA" id="ARBA00006495"/>
    </source>
</evidence>
<gene>
    <name evidence="15" type="ORF">V865_005320</name>
</gene>
<evidence type="ECO:0000256" key="13">
    <source>
        <dbReference type="PIRNR" id="PIRNR017288"/>
    </source>
</evidence>
<dbReference type="GeneID" id="91104121"/>
<dbReference type="GO" id="GO:0019287">
    <property type="term" value="P:isopentenyl diphosphate biosynthetic process, mevalonate pathway"/>
    <property type="evidence" value="ECO:0007669"/>
    <property type="project" value="UniProtKB-UniRule"/>
</dbReference>
<dbReference type="AlphaFoldDB" id="A0AAX4KPI1"/>
<evidence type="ECO:0000256" key="7">
    <source>
        <dbReference type="ARBA" id="ARBA00022777"/>
    </source>
</evidence>
<evidence type="ECO:0000256" key="10">
    <source>
        <dbReference type="ARBA" id="ARBA00023098"/>
    </source>
</evidence>
<accession>A0AAX4KPI1</accession>
<reference evidence="15 16" key="1">
    <citation type="submission" date="2024-01" db="EMBL/GenBank/DDBJ databases">
        <title>Comparative genomics of Cryptococcus and Kwoniella reveals pathogenesis evolution and contrasting modes of karyotype evolution via chromosome fusion or intercentromeric recombination.</title>
        <authorList>
            <person name="Coelho M.A."/>
            <person name="David-Palma M."/>
            <person name="Shea T."/>
            <person name="Bowers K."/>
            <person name="McGinley-Smith S."/>
            <person name="Mohammad A.W."/>
            <person name="Gnirke A."/>
            <person name="Yurkov A.M."/>
            <person name="Nowrousian M."/>
            <person name="Sun S."/>
            <person name="Cuomo C.A."/>
            <person name="Heitman J."/>
        </authorList>
    </citation>
    <scope>NUCLEOTIDE SEQUENCE [LARGE SCALE GENOMIC DNA]</scope>
    <source>
        <strain evidence="15 16">PYCC6329</strain>
    </source>
</reference>
<dbReference type="InterPro" id="IPR035102">
    <property type="entry name" value="Phosphomevalonate_kinase"/>
</dbReference>
<proteinExistence type="inferred from homology"/>
<evidence type="ECO:0000256" key="6">
    <source>
        <dbReference type="ARBA" id="ARBA00022741"/>
    </source>
</evidence>
<organism evidence="15 16">
    <name type="scientific">Kwoniella europaea PYCC6329</name>
    <dbReference type="NCBI Taxonomy" id="1423913"/>
    <lineage>
        <taxon>Eukaryota</taxon>
        <taxon>Fungi</taxon>
        <taxon>Dikarya</taxon>
        <taxon>Basidiomycota</taxon>
        <taxon>Agaricomycotina</taxon>
        <taxon>Tremellomycetes</taxon>
        <taxon>Tremellales</taxon>
        <taxon>Cryptococcaceae</taxon>
        <taxon>Kwoniella</taxon>
    </lineage>
</organism>
<dbReference type="PANTHER" id="PTHR31814:SF2">
    <property type="entry name" value="PHOSPHOMEVALONATE KINASE"/>
    <property type="match status" value="1"/>
</dbReference>
<keyword evidence="8" id="KW-0067">ATP-binding</keyword>
<evidence type="ECO:0000256" key="9">
    <source>
        <dbReference type="ARBA" id="ARBA00022955"/>
    </source>
</evidence>
<dbReference type="Pfam" id="PF08544">
    <property type="entry name" value="GHMP_kinases_C"/>
    <property type="match status" value="1"/>
</dbReference>
<keyword evidence="5 13" id="KW-0808">Transferase</keyword>
<keyword evidence="6" id="KW-0547">Nucleotide-binding</keyword>
<dbReference type="PANTHER" id="PTHR31814">
    <property type="match status" value="1"/>
</dbReference>
<dbReference type="GO" id="GO:0004631">
    <property type="term" value="F:phosphomevalonate kinase activity"/>
    <property type="evidence" value="ECO:0007669"/>
    <property type="project" value="UniProtKB-UniRule"/>
</dbReference>
<dbReference type="InterPro" id="IPR020568">
    <property type="entry name" value="Ribosomal_Su5_D2-typ_SF"/>
</dbReference>